<proteinExistence type="predicted"/>
<comment type="caution">
    <text evidence="2">The sequence shown here is derived from an EMBL/GenBank/DDBJ whole genome shotgun (WGS) entry which is preliminary data.</text>
</comment>
<dbReference type="RefSeq" id="XP_024331695.1">
    <property type="nucleotide sequence ID" value="XM_024476629.1"/>
</dbReference>
<evidence type="ECO:0000256" key="1">
    <source>
        <dbReference type="SAM" id="MobiDB-lite"/>
    </source>
</evidence>
<dbReference type="GeneID" id="36321585"/>
<evidence type="ECO:0000313" key="3">
    <source>
        <dbReference type="Proteomes" id="UP000034350"/>
    </source>
</evidence>
<dbReference type="VEuPathDB" id="MicrosporidiaDB:G9O61_00g004700"/>
<dbReference type="AlphaFoldDB" id="A0A0F9WT01"/>
<feature type="region of interest" description="Disordered" evidence="1">
    <location>
        <begin position="57"/>
        <end position="81"/>
    </location>
</feature>
<organism evidence="2 3">
    <name type="scientific">Vairimorpha ceranae</name>
    <dbReference type="NCBI Taxonomy" id="40302"/>
    <lineage>
        <taxon>Eukaryota</taxon>
        <taxon>Fungi</taxon>
        <taxon>Fungi incertae sedis</taxon>
        <taxon>Microsporidia</taxon>
        <taxon>Nosematidae</taxon>
        <taxon>Vairimorpha</taxon>
    </lineage>
</organism>
<name>A0A0F9WT01_9MICR</name>
<evidence type="ECO:0000313" key="2">
    <source>
        <dbReference type="EMBL" id="KKO75953.1"/>
    </source>
</evidence>
<accession>A0A0F9WT01</accession>
<reference evidence="2 3" key="1">
    <citation type="journal article" date="2015" name="Environ. Microbiol.">
        <title>Genome analyses suggest the presence of polyploidy and recent human-driven expansions in eight global populations of the honeybee pathogen Nosema ceranae.</title>
        <authorList>
            <person name="Pelin A."/>
            <person name="Selman M."/>
            <person name="Aris-Brosou S."/>
            <person name="Farinelli L."/>
            <person name="Corradi N."/>
        </authorList>
    </citation>
    <scope>NUCLEOTIDE SEQUENCE [LARGE SCALE GENOMIC DNA]</scope>
    <source>
        <strain evidence="2 3">PA08 1199</strain>
    </source>
</reference>
<dbReference type="Proteomes" id="UP000034350">
    <property type="component" value="Unassembled WGS sequence"/>
</dbReference>
<dbReference type="EMBL" id="JPQZ01000009">
    <property type="protein sequence ID" value="KKO75953.1"/>
    <property type="molecule type" value="Genomic_DNA"/>
</dbReference>
<sequence length="81" mass="9784">MSRKELDECMKDIKKYIEDNRSPREKINLLKRKVVFLGAETKKTTLNFKHIKMLKEHKKKKKMENKEKLKAAGVFKRHNKK</sequence>
<gene>
    <name evidence="2" type="ORF">AAJ76_900082034</name>
</gene>
<keyword evidence="3" id="KW-1185">Reference proteome</keyword>
<protein>
    <submittedName>
        <fullName evidence="2">Uncharacterized protein</fullName>
    </submittedName>
</protein>
<dbReference type="VEuPathDB" id="MicrosporidiaDB:AAJ76_900082034"/>
<dbReference type="OrthoDB" id="2192622at2759"/>